<name>A0ABZ0PRK5_9PSED</name>
<sequence>MSLPCLVWADLRNDPLEPSPVDALQAYFRLRHVVGPADTVRGIEQSAPLLACFEYDYPNLSGLKALRATKQAHPSLPILMLTVHHSEALAVWAFRTRVWDYLVKPFSAKELWWRLERLLDVLPAGQEGGRAIAMPVPLIPPEARIGRPDAAERMTQYALTYVQRHYGEMLRLQDVARCCHMSVYAFSRSFKRTYGLTFREYLCRYRLKRALELLQHSNASISEVACAAGFRNASHFSRLFHQRIGITPSQYRGDLPSARPCPDNA</sequence>
<dbReference type="PROSITE" id="PS50110">
    <property type="entry name" value="RESPONSE_REGULATORY"/>
    <property type="match status" value="1"/>
</dbReference>
<dbReference type="PROSITE" id="PS01124">
    <property type="entry name" value="HTH_ARAC_FAMILY_2"/>
    <property type="match status" value="1"/>
</dbReference>
<keyword evidence="3" id="KW-0804">Transcription</keyword>
<evidence type="ECO:0000259" key="6">
    <source>
        <dbReference type="PROSITE" id="PS50110"/>
    </source>
</evidence>
<evidence type="ECO:0000256" key="4">
    <source>
        <dbReference type="PROSITE-ProRule" id="PRU00169"/>
    </source>
</evidence>
<reference evidence="7 8" key="1">
    <citation type="submission" date="2023-11" db="EMBL/GenBank/DDBJ databases">
        <title>Complete genome of Pseudomonas benzenivorans BA3361.</title>
        <authorList>
            <person name="Shin S.Y."/>
            <person name="Song J."/>
            <person name="Kang H."/>
        </authorList>
    </citation>
    <scope>NUCLEOTIDE SEQUENCE [LARGE SCALE GENOMIC DNA]</scope>
    <source>
        <strain evidence="7 8">HNIBRBA3361</strain>
    </source>
</reference>
<dbReference type="InterPro" id="IPR011006">
    <property type="entry name" value="CheY-like_superfamily"/>
</dbReference>
<accession>A0ABZ0PRK5</accession>
<keyword evidence="1" id="KW-0805">Transcription regulation</keyword>
<keyword evidence="2" id="KW-0238">DNA-binding</keyword>
<evidence type="ECO:0000256" key="2">
    <source>
        <dbReference type="ARBA" id="ARBA00023125"/>
    </source>
</evidence>
<evidence type="ECO:0000313" key="7">
    <source>
        <dbReference type="EMBL" id="WPC03794.1"/>
    </source>
</evidence>
<dbReference type="InterPro" id="IPR001789">
    <property type="entry name" value="Sig_transdc_resp-reg_receiver"/>
</dbReference>
<dbReference type="Pfam" id="PF00072">
    <property type="entry name" value="Response_reg"/>
    <property type="match status" value="1"/>
</dbReference>
<comment type="caution">
    <text evidence="4">Lacks conserved residue(s) required for the propagation of feature annotation.</text>
</comment>
<dbReference type="InterPro" id="IPR018060">
    <property type="entry name" value="HTH_AraC"/>
</dbReference>
<proteinExistence type="predicted"/>
<dbReference type="EMBL" id="CP137892">
    <property type="protein sequence ID" value="WPC03794.1"/>
    <property type="molecule type" value="Genomic_DNA"/>
</dbReference>
<dbReference type="Pfam" id="PF12833">
    <property type="entry name" value="HTH_18"/>
    <property type="match status" value="1"/>
</dbReference>
<feature type="domain" description="Response regulatory" evidence="6">
    <location>
        <begin position="1"/>
        <end position="119"/>
    </location>
</feature>
<gene>
    <name evidence="7" type="ORF">SBP02_13500</name>
</gene>
<evidence type="ECO:0000256" key="3">
    <source>
        <dbReference type="ARBA" id="ARBA00023163"/>
    </source>
</evidence>
<protein>
    <submittedName>
        <fullName evidence="7">Helix-turn-helix domain-containing protein</fullName>
    </submittedName>
</protein>
<dbReference type="PRINTS" id="PR00032">
    <property type="entry name" value="HTHARAC"/>
</dbReference>
<dbReference type="PANTHER" id="PTHR43280:SF28">
    <property type="entry name" value="HTH-TYPE TRANSCRIPTIONAL ACTIVATOR RHAS"/>
    <property type="match status" value="1"/>
</dbReference>
<keyword evidence="8" id="KW-1185">Reference proteome</keyword>
<evidence type="ECO:0000313" key="8">
    <source>
        <dbReference type="Proteomes" id="UP001305928"/>
    </source>
</evidence>
<dbReference type="Gene3D" id="3.40.50.2300">
    <property type="match status" value="1"/>
</dbReference>
<dbReference type="Gene3D" id="1.10.10.60">
    <property type="entry name" value="Homeodomain-like"/>
    <property type="match status" value="2"/>
</dbReference>
<organism evidence="7 8">
    <name type="scientific">Pseudomonas benzenivorans</name>
    <dbReference type="NCBI Taxonomy" id="556533"/>
    <lineage>
        <taxon>Bacteria</taxon>
        <taxon>Pseudomonadati</taxon>
        <taxon>Pseudomonadota</taxon>
        <taxon>Gammaproteobacteria</taxon>
        <taxon>Pseudomonadales</taxon>
        <taxon>Pseudomonadaceae</taxon>
        <taxon>Pseudomonas</taxon>
    </lineage>
</organism>
<dbReference type="InterPro" id="IPR009057">
    <property type="entry name" value="Homeodomain-like_sf"/>
</dbReference>
<evidence type="ECO:0000259" key="5">
    <source>
        <dbReference type="PROSITE" id="PS01124"/>
    </source>
</evidence>
<dbReference type="SUPFAM" id="SSF46689">
    <property type="entry name" value="Homeodomain-like"/>
    <property type="match status" value="2"/>
</dbReference>
<dbReference type="RefSeq" id="WP_318642408.1">
    <property type="nucleotide sequence ID" value="NZ_CP137892.1"/>
</dbReference>
<feature type="domain" description="HTH araC/xylS-type" evidence="5">
    <location>
        <begin position="156"/>
        <end position="254"/>
    </location>
</feature>
<evidence type="ECO:0000256" key="1">
    <source>
        <dbReference type="ARBA" id="ARBA00023015"/>
    </source>
</evidence>
<dbReference type="SMART" id="SM00342">
    <property type="entry name" value="HTH_ARAC"/>
    <property type="match status" value="1"/>
</dbReference>
<dbReference type="PANTHER" id="PTHR43280">
    <property type="entry name" value="ARAC-FAMILY TRANSCRIPTIONAL REGULATOR"/>
    <property type="match status" value="1"/>
</dbReference>
<dbReference type="Proteomes" id="UP001305928">
    <property type="component" value="Chromosome"/>
</dbReference>
<dbReference type="SUPFAM" id="SSF52172">
    <property type="entry name" value="CheY-like"/>
    <property type="match status" value="1"/>
</dbReference>
<dbReference type="InterPro" id="IPR020449">
    <property type="entry name" value="Tscrpt_reg_AraC-type_HTH"/>
</dbReference>